<dbReference type="InterPro" id="IPR002110">
    <property type="entry name" value="Ankyrin_rpt"/>
</dbReference>
<dbReference type="Gene3D" id="1.25.40.20">
    <property type="entry name" value="Ankyrin repeat-containing domain"/>
    <property type="match status" value="1"/>
</dbReference>
<dbReference type="EMBL" id="UINC01126534">
    <property type="protein sequence ID" value="SVD05073.1"/>
    <property type="molecule type" value="Genomic_DNA"/>
</dbReference>
<dbReference type="PROSITE" id="PS50297">
    <property type="entry name" value="ANK_REP_REGION"/>
    <property type="match status" value="1"/>
</dbReference>
<dbReference type="InterPro" id="IPR036770">
    <property type="entry name" value="Ankyrin_rpt-contain_sf"/>
</dbReference>
<dbReference type="AlphaFoldDB" id="A0A382S5C7"/>
<evidence type="ECO:0000313" key="1">
    <source>
        <dbReference type="EMBL" id="SVD05073.1"/>
    </source>
</evidence>
<dbReference type="Pfam" id="PF00023">
    <property type="entry name" value="Ank"/>
    <property type="match status" value="1"/>
</dbReference>
<feature type="non-terminal residue" evidence="1">
    <location>
        <position position="1"/>
    </location>
</feature>
<sequence length="99" mass="10587">STDRGETALHGATRHAAHDVTRFLVEQGADIDARTWADQTPLRVAEGYLYSGTYVSYPETAALLRDLGANPDAGTQLNFGLTSYGDADAENADSSENPQ</sequence>
<dbReference type="PROSITE" id="PS50088">
    <property type="entry name" value="ANK_REPEAT"/>
    <property type="match status" value="1"/>
</dbReference>
<dbReference type="SMART" id="SM00248">
    <property type="entry name" value="ANK"/>
    <property type="match status" value="1"/>
</dbReference>
<proteinExistence type="predicted"/>
<organism evidence="1">
    <name type="scientific">marine metagenome</name>
    <dbReference type="NCBI Taxonomy" id="408172"/>
    <lineage>
        <taxon>unclassified sequences</taxon>
        <taxon>metagenomes</taxon>
        <taxon>ecological metagenomes</taxon>
    </lineage>
</organism>
<protein>
    <submittedName>
        <fullName evidence="1">Uncharacterized protein</fullName>
    </submittedName>
</protein>
<gene>
    <name evidence="1" type="ORF">METZ01_LOCUS357927</name>
</gene>
<dbReference type="SUPFAM" id="SSF48403">
    <property type="entry name" value="Ankyrin repeat"/>
    <property type="match status" value="1"/>
</dbReference>
<accession>A0A382S5C7</accession>
<name>A0A382S5C7_9ZZZZ</name>
<reference evidence="1" key="1">
    <citation type="submission" date="2018-05" db="EMBL/GenBank/DDBJ databases">
        <authorList>
            <person name="Lanie J.A."/>
            <person name="Ng W.-L."/>
            <person name="Kazmierczak K.M."/>
            <person name="Andrzejewski T.M."/>
            <person name="Davidsen T.M."/>
            <person name="Wayne K.J."/>
            <person name="Tettelin H."/>
            <person name="Glass J.I."/>
            <person name="Rusch D."/>
            <person name="Podicherti R."/>
            <person name="Tsui H.-C.T."/>
            <person name="Winkler M.E."/>
        </authorList>
    </citation>
    <scope>NUCLEOTIDE SEQUENCE</scope>
</reference>